<protein>
    <submittedName>
        <fullName evidence="2">Uncharacterized protein</fullName>
    </submittedName>
</protein>
<evidence type="ECO:0000313" key="3">
    <source>
        <dbReference type="Proteomes" id="UP000483820"/>
    </source>
</evidence>
<dbReference type="Proteomes" id="UP000483820">
    <property type="component" value="Chromosome IV"/>
</dbReference>
<feature type="region of interest" description="Disordered" evidence="1">
    <location>
        <begin position="28"/>
        <end position="71"/>
    </location>
</feature>
<evidence type="ECO:0000313" key="2">
    <source>
        <dbReference type="EMBL" id="KAF1759613.1"/>
    </source>
</evidence>
<feature type="compositionally biased region" description="Basic and acidic residues" evidence="1">
    <location>
        <begin position="56"/>
        <end position="71"/>
    </location>
</feature>
<dbReference type="AlphaFoldDB" id="A0A6A5GYY2"/>
<dbReference type="EMBL" id="WUAV01000004">
    <property type="protein sequence ID" value="KAF1759613.1"/>
    <property type="molecule type" value="Genomic_DNA"/>
</dbReference>
<proteinExistence type="predicted"/>
<dbReference type="KEGG" id="crq:GCK72_016080"/>
<organism evidence="2 3">
    <name type="scientific">Caenorhabditis remanei</name>
    <name type="common">Caenorhabditis vulgaris</name>
    <dbReference type="NCBI Taxonomy" id="31234"/>
    <lineage>
        <taxon>Eukaryota</taxon>
        <taxon>Metazoa</taxon>
        <taxon>Ecdysozoa</taxon>
        <taxon>Nematoda</taxon>
        <taxon>Chromadorea</taxon>
        <taxon>Rhabditida</taxon>
        <taxon>Rhabditina</taxon>
        <taxon>Rhabditomorpha</taxon>
        <taxon>Rhabditoidea</taxon>
        <taxon>Rhabditidae</taxon>
        <taxon>Peloderinae</taxon>
        <taxon>Caenorhabditis</taxon>
    </lineage>
</organism>
<gene>
    <name evidence="2" type="ORF">GCK72_016080</name>
</gene>
<reference evidence="2 3" key="1">
    <citation type="submission" date="2019-12" db="EMBL/GenBank/DDBJ databases">
        <title>Chromosome-level assembly of the Caenorhabditis remanei genome.</title>
        <authorList>
            <person name="Teterina A.A."/>
            <person name="Willis J.H."/>
            <person name="Phillips P.C."/>
        </authorList>
    </citation>
    <scope>NUCLEOTIDE SEQUENCE [LARGE SCALE GENOMIC DNA]</scope>
    <source>
        <strain evidence="2 3">PX506</strain>
        <tissue evidence="2">Whole organism</tissue>
    </source>
</reference>
<accession>A0A6A5GYY2</accession>
<feature type="compositionally biased region" description="Acidic residues" evidence="1">
    <location>
        <begin position="42"/>
        <end position="55"/>
    </location>
</feature>
<dbReference type="CTD" id="78776245"/>
<sequence length="127" mass="13752">MGRTKSDDGDSTRSTSTIAESFKAIRLIASGEEGNEPSGSDGGDEQVEDWSEVGEQEERADKHDCQEESVGVEDRQVGRFAVGDLVLADKSTVLSVLDSQLLIVSESLIDLTLDGWSTLHHDSEIKN</sequence>
<name>A0A6A5GYY2_CAERE</name>
<dbReference type="GeneID" id="78776245"/>
<evidence type="ECO:0000256" key="1">
    <source>
        <dbReference type="SAM" id="MobiDB-lite"/>
    </source>
</evidence>
<dbReference type="RefSeq" id="XP_053586083.1">
    <property type="nucleotide sequence ID" value="XM_053731311.1"/>
</dbReference>
<comment type="caution">
    <text evidence="2">The sequence shown here is derived from an EMBL/GenBank/DDBJ whole genome shotgun (WGS) entry which is preliminary data.</text>
</comment>